<reference evidence="2" key="1">
    <citation type="submission" date="2020-09" db="EMBL/GenBank/DDBJ databases">
        <title>Genome-Enabled Discovery of Anthraquinone Biosynthesis in Senna tora.</title>
        <authorList>
            <person name="Kang S.-H."/>
            <person name="Pandey R.P."/>
            <person name="Lee C.-M."/>
            <person name="Sim J.-S."/>
            <person name="Jeong J.-T."/>
            <person name="Choi B.-S."/>
            <person name="Jung M."/>
            <person name="Ginzburg D."/>
            <person name="Zhao K."/>
            <person name="Won S.Y."/>
            <person name="Oh T.-J."/>
            <person name="Yu Y."/>
            <person name="Kim N.-H."/>
            <person name="Lee O.R."/>
            <person name="Lee T.-H."/>
            <person name="Bashyal P."/>
            <person name="Kim T.-S."/>
            <person name="Lee W.-H."/>
            <person name="Kawkins C."/>
            <person name="Kim C.-K."/>
            <person name="Kim J.S."/>
            <person name="Ahn B.O."/>
            <person name="Rhee S.Y."/>
            <person name="Sohng J.K."/>
        </authorList>
    </citation>
    <scope>NUCLEOTIDE SEQUENCE</scope>
    <source>
        <tissue evidence="2">Leaf</tissue>
    </source>
</reference>
<dbReference type="Pfam" id="PF00078">
    <property type="entry name" value="RVT_1"/>
    <property type="match status" value="1"/>
</dbReference>
<evidence type="ECO:0000259" key="1">
    <source>
        <dbReference type="Pfam" id="PF00078"/>
    </source>
</evidence>
<dbReference type="PANTHER" id="PTHR46890:SF48">
    <property type="entry name" value="RNA-DIRECTED DNA POLYMERASE"/>
    <property type="match status" value="1"/>
</dbReference>
<dbReference type="InterPro" id="IPR043502">
    <property type="entry name" value="DNA/RNA_pol_sf"/>
</dbReference>
<dbReference type="EMBL" id="JAAIUW010000009">
    <property type="protein sequence ID" value="KAF7815286.1"/>
    <property type="molecule type" value="Genomic_DNA"/>
</dbReference>
<dbReference type="InterPro" id="IPR000477">
    <property type="entry name" value="RT_dom"/>
</dbReference>
<dbReference type="PANTHER" id="PTHR46890">
    <property type="entry name" value="NON-LTR RETROLELEMENT REVERSE TRANSCRIPTASE-LIKE PROTEIN-RELATED"/>
    <property type="match status" value="1"/>
</dbReference>
<comment type="caution">
    <text evidence="2">The sequence shown here is derived from an EMBL/GenBank/DDBJ whole genome shotgun (WGS) entry which is preliminary data.</text>
</comment>
<feature type="domain" description="Reverse transcriptase" evidence="1">
    <location>
        <begin position="94"/>
        <end position="198"/>
    </location>
</feature>
<keyword evidence="3" id="KW-1185">Reference proteome</keyword>
<evidence type="ECO:0000313" key="3">
    <source>
        <dbReference type="Proteomes" id="UP000634136"/>
    </source>
</evidence>
<gene>
    <name evidence="2" type="ORF">G2W53_029255</name>
</gene>
<keyword evidence="2" id="KW-0548">Nucleotidyltransferase</keyword>
<evidence type="ECO:0000313" key="2">
    <source>
        <dbReference type="EMBL" id="KAF7815286.1"/>
    </source>
</evidence>
<name>A0A834WDJ6_9FABA</name>
<dbReference type="AlphaFoldDB" id="A0A834WDJ6"/>
<keyword evidence="2" id="KW-0808">Transferase</keyword>
<dbReference type="Proteomes" id="UP000634136">
    <property type="component" value="Unassembled WGS sequence"/>
</dbReference>
<dbReference type="OrthoDB" id="1436501at2759"/>
<dbReference type="InterPro" id="IPR052343">
    <property type="entry name" value="Retrotransposon-Effector_Assoc"/>
</dbReference>
<dbReference type="GO" id="GO:0003964">
    <property type="term" value="F:RNA-directed DNA polymerase activity"/>
    <property type="evidence" value="ECO:0007669"/>
    <property type="project" value="UniProtKB-KW"/>
</dbReference>
<organism evidence="2 3">
    <name type="scientific">Senna tora</name>
    <dbReference type="NCBI Taxonomy" id="362788"/>
    <lineage>
        <taxon>Eukaryota</taxon>
        <taxon>Viridiplantae</taxon>
        <taxon>Streptophyta</taxon>
        <taxon>Embryophyta</taxon>
        <taxon>Tracheophyta</taxon>
        <taxon>Spermatophyta</taxon>
        <taxon>Magnoliopsida</taxon>
        <taxon>eudicotyledons</taxon>
        <taxon>Gunneridae</taxon>
        <taxon>Pentapetalae</taxon>
        <taxon>rosids</taxon>
        <taxon>fabids</taxon>
        <taxon>Fabales</taxon>
        <taxon>Fabaceae</taxon>
        <taxon>Caesalpinioideae</taxon>
        <taxon>Cassia clade</taxon>
        <taxon>Senna</taxon>
    </lineage>
</organism>
<protein>
    <submittedName>
        <fullName evidence="2">LINE-1 reverse transcriptase isogeny</fullName>
    </submittedName>
</protein>
<proteinExistence type="predicted"/>
<keyword evidence="2" id="KW-0695">RNA-directed DNA polymerase</keyword>
<dbReference type="SUPFAM" id="SSF56672">
    <property type="entry name" value="DNA/RNA polymerases"/>
    <property type="match status" value="1"/>
</dbReference>
<sequence length="296" mass="33618">MNGGKALGPDRMNLMFFQHCWDTVQEDVTRMVGSFLSRGYLLRTMNQTHIAFIPKVDSPSSFKDYRPISFCNTTYKIISKMLMQCVTTTSMRVKINGDMTYWFLPKAGLRQGDPLSPYLYVLCANVLSNHLITSQNDRSIQGIKIARGAPSINHLMYSDDILLFFRADKTTCDKVNKLLHQFGELAGLWMNNQKSEVKFSPNITEEGAQVLTRILNCQRVDHWGRYLGGYTDGYNTAKRNASLILDNLQKRLTGWKSRMLSQAARTTLIKAVVVRSPSITCNIHGSLTQKQLNVME</sequence>
<accession>A0A834WDJ6</accession>